<dbReference type="InterPro" id="IPR038766">
    <property type="entry name" value="Membrane_comp_ABC_pdt"/>
</dbReference>
<feature type="transmembrane region" description="Helical" evidence="6">
    <location>
        <begin position="351"/>
        <end position="372"/>
    </location>
</feature>
<dbReference type="Pfam" id="PF12704">
    <property type="entry name" value="MacB_PCD"/>
    <property type="match status" value="1"/>
</dbReference>
<feature type="transmembrane region" description="Helical" evidence="6">
    <location>
        <begin position="403"/>
        <end position="421"/>
    </location>
</feature>
<evidence type="ECO:0000256" key="5">
    <source>
        <dbReference type="ARBA" id="ARBA00023136"/>
    </source>
</evidence>
<feature type="transmembrane region" description="Helical" evidence="6">
    <location>
        <begin position="26"/>
        <end position="47"/>
    </location>
</feature>
<feature type="transmembrane region" description="Helical" evidence="6">
    <location>
        <begin position="766"/>
        <end position="789"/>
    </location>
</feature>
<feature type="transmembrane region" description="Helical" evidence="6">
    <location>
        <begin position="809"/>
        <end position="829"/>
    </location>
</feature>
<keyword evidence="2" id="KW-1003">Cell membrane</keyword>
<evidence type="ECO:0000256" key="6">
    <source>
        <dbReference type="SAM" id="Phobius"/>
    </source>
</evidence>
<evidence type="ECO:0000256" key="3">
    <source>
        <dbReference type="ARBA" id="ARBA00022692"/>
    </source>
</evidence>
<dbReference type="PANTHER" id="PTHR30287:SF1">
    <property type="entry name" value="INNER MEMBRANE PROTEIN"/>
    <property type="match status" value="1"/>
</dbReference>
<dbReference type="AlphaFoldDB" id="A0A9E8NA98"/>
<dbReference type="Pfam" id="PF02687">
    <property type="entry name" value="FtsX"/>
    <property type="match status" value="2"/>
</dbReference>
<dbReference type="PANTHER" id="PTHR30287">
    <property type="entry name" value="MEMBRANE COMPONENT OF PREDICTED ABC SUPERFAMILY METABOLITE UPTAKE TRANSPORTER"/>
    <property type="match status" value="1"/>
</dbReference>
<sequence length="847" mass="93971">MQQDKLNFPWLLQMAWRDSRKNRSRLVLFISSIILGIAALVGIYSLGDNLRENIDEQAATLIGADLALYGNKAVEGKAKALVDSLSKTRSEERSFASMVYFTKNGGNRLAQVKALSGEFPYYGKLETIPATAEKTFRTGREALVDQTLMLQYQAKVGDSIKIGEVTFAIAGILEKAPGSTGLTSTVAPSVYIPMAYLKQTGLMQKGSRVGYRYYFKYPPKTDIEKLVKQLEPQFEKYDLDYNTVQGQKEDTGRSFQDLTRFLALVGFVALLLGCIGVASAIHIYIREKLNSIAILRCLGVKARQAFLIYLIQITGIGIIGSVLGALLGTAIQQFLPIVIKDLLPFELTTTISWPAIGQGLAIGVLISVLFALPPLLSIRKVSPLNVLRVSLDSTKLERDPLTWGLYGLIVLFIFGFAFLQMRTWIEALVFTVSILAAFVVLYAIASLLMWLVRKFFPTSWSYLWRQGLANLYRPNNQTSILIVSIGLGTSLICTLFFVQTILLTRVKLSTSGNQPNIVLFDIQGNQKEGVLAIAKARNVPVNQSVPIVNMRLEEVNGRTAADFEGDTTAEQSRRIFGREYRVTFRDSITSSEKVVKGKWQGVYKKTDTLIPVSLEKGFADRSRIELGDTMVFNVQGTLMSTTVSSFRDVNWGEVQTNFLVVFPTGVLEDAPQFHAMLTHVPNPQVSAEFQQDIVRQFPNISIIDLALVLRVLDDIFNKIGFVIRFMAGFSILTGLIVLIASVLISKYQRLQESVLLRTLGASRKQIFAITALEYFFLGSLAAFTGILIALAGSFSLAKFSFEAEFKPELLPIVAVFLFVSLMTVFIGLVNSRGILSRPPLEVLRQDV</sequence>
<reference evidence="9" key="1">
    <citation type="submission" date="2022-11" db="EMBL/GenBank/DDBJ databases">
        <title>Dyadobacter pollutisoli sp. nov., isolated from plastic dumped soil.</title>
        <authorList>
            <person name="Kim J.M."/>
            <person name="Kim K.R."/>
            <person name="Lee J.K."/>
            <person name="Hao L."/>
            <person name="Jeon C.O."/>
        </authorList>
    </citation>
    <scope>NUCLEOTIDE SEQUENCE</scope>
    <source>
        <strain evidence="9">U1</strain>
    </source>
</reference>
<keyword evidence="3 6" id="KW-0812">Transmembrane</keyword>
<evidence type="ECO:0000256" key="2">
    <source>
        <dbReference type="ARBA" id="ARBA00022475"/>
    </source>
</evidence>
<evidence type="ECO:0000259" key="7">
    <source>
        <dbReference type="Pfam" id="PF02687"/>
    </source>
</evidence>
<protein>
    <submittedName>
        <fullName evidence="9">ABC transporter permease</fullName>
    </submittedName>
</protein>
<evidence type="ECO:0000259" key="8">
    <source>
        <dbReference type="Pfam" id="PF12704"/>
    </source>
</evidence>
<feature type="transmembrane region" description="Helical" evidence="6">
    <location>
        <begin position="306"/>
        <end position="331"/>
    </location>
</feature>
<gene>
    <name evidence="9" type="ORF">ON006_02385</name>
</gene>
<dbReference type="InterPro" id="IPR003838">
    <property type="entry name" value="ABC3_permease_C"/>
</dbReference>
<keyword evidence="10" id="KW-1185">Reference proteome</keyword>
<dbReference type="InterPro" id="IPR025857">
    <property type="entry name" value="MacB_PCD"/>
</dbReference>
<evidence type="ECO:0000256" key="1">
    <source>
        <dbReference type="ARBA" id="ARBA00004651"/>
    </source>
</evidence>
<comment type="subcellular location">
    <subcellularLocation>
        <location evidence="1">Cell membrane</location>
        <topology evidence="1">Multi-pass membrane protein</topology>
    </subcellularLocation>
</comment>
<proteinExistence type="predicted"/>
<evidence type="ECO:0000256" key="4">
    <source>
        <dbReference type="ARBA" id="ARBA00022989"/>
    </source>
</evidence>
<keyword evidence="4 6" id="KW-1133">Transmembrane helix</keyword>
<feature type="transmembrane region" description="Helical" evidence="6">
    <location>
        <begin position="480"/>
        <end position="503"/>
    </location>
</feature>
<feature type="transmembrane region" description="Helical" evidence="6">
    <location>
        <begin position="721"/>
        <end position="745"/>
    </location>
</feature>
<dbReference type="GO" id="GO:0005886">
    <property type="term" value="C:plasma membrane"/>
    <property type="evidence" value="ECO:0007669"/>
    <property type="project" value="UniProtKB-SubCell"/>
</dbReference>
<dbReference type="Proteomes" id="UP001164653">
    <property type="component" value="Chromosome"/>
</dbReference>
<feature type="transmembrane region" description="Helical" evidence="6">
    <location>
        <begin position="261"/>
        <end position="285"/>
    </location>
</feature>
<dbReference type="EMBL" id="CP112998">
    <property type="protein sequence ID" value="WAC12815.1"/>
    <property type="molecule type" value="Genomic_DNA"/>
</dbReference>
<feature type="domain" description="ABC3 transporter permease C-terminal" evidence="7">
    <location>
        <begin position="725"/>
        <end position="839"/>
    </location>
</feature>
<accession>A0A9E8NA98</accession>
<feature type="transmembrane region" description="Helical" evidence="6">
    <location>
        <begin position="427"/>
        <end position="452"/>
    </location>
</feature>
<keyword evidence="5 6" id="KW-0472">Membrane</keyword>
<evidence type="ECO:0000313" key="9">
    <source>
        <dbReference type="EMBL" id="WAC12815.1"/>
    </source>
</evidence>
<feature type="domain" description="ABC3 transporter permease C-terminal" evidence="7">
    <location>
        <begin position="264"/>
        <end position="383"/>
    </location>
</feature>
<name>A0A9E8NA98_9BACT</name>
<dbReference type="RefSeq" id="WP_244823514.1">
    <property type="nucleotide sequence ID" value="NZ_CP112998.1"/>
</dbReference>
<evidence type="ECO:0000313" key="10">
    <source>
        <dbReference type="Proteomes" id="UP001164653"/>
    </source>
</evidence>
<feature type="domain" description="MacB-like periplasmic core" evidence="8">
    <location>
        <begin position="27"/>
        <end position="231"/>
    </location>
</feature>
<dbReference type="KEGG" id="dpf:ON006_02385"/>
<organism evidence="9 10">
    <name type="scientific">Dyadobacter pollutisoli</name>
    <dbReference type="NCBI Taxonomy" id="2910158"/>
    <lineage>
        <taxon>Bacteria</taxon>
        <taxon>Pseudomonadati</taxon>
        <taxon>Bacteroidota</taxon>
        <taxon>Cytophagia</taxon>
        <taxon>Cytophagales</taxon>
        <taxon>Spirosomataceae</taxon>
        <taxon>Dyadobacter</taxon>
    </lineage>
</organism>